<dbReference type="Proteomes" id="UP000266861">
    <property type="component" value="Unassembled WGS sequence"/>
</dbReference>
<dbReference type="GO" id="GO:0005524">
    <property type="term" value="F:ATP binding"/>
    <property type="evidence" value="ECO:0007669"/>
    <property type="project" value="InterPro"/>
</dbReference>
<evidence type="ECO:0000256" key="2">
    <source>
        <dbReference type="ARBA" id="ARBA00022737"/>
    </source>
</evidence>
<keyword evidence="2" id="KW-0677">Repeat</keyword>
<dbReference type="GO" id="GO:0004674">
    <property type="term" value="F:protein serine/threonine kinase activity"/>
    <property type="evidence" value="ECO:0007669"/>
    <property type="project" value="TreeGrafter"/>
</dbReference>
<dbReference type="PROSITE" id="PS50011">
    <property type="entry name" value="PROTEIN_KINASE_DOM"/>
    <property type="match status" value="1"/>
</dbReference>
<evidence type="ECO:0000259" key="4">
    <source>
        <dbReference type="PROSITE" id="PS50011"/>
    </source>
</evidence>
<dbReference type="STRING" id="1348612.A0A397JYQ9"/>
<gene>
    <name evidence="5" type="ORF">Glove_13g128</name>
</gene>
<dbReference type="InterPro" id="IPR001245">
    <property type="entry name" value="Ser-Thr/Tyr_kinase_cat_dom"/>
</dbReference>
<dbReference type="PANTHER" id="PTHR44329">
    <property type="entry name" value="SERINE/THREONINE-PROTEIN KINASE TNNI3K-RELATED"/>
    <property type="match status" value="1"/>
</dbReference>
<dbReference type="InterPro" id="IPR015915">
    <property type="entry name" value="Kelch-typ_b-propeller"/>
</dbReference>
<dbReference type="Pfam" id="PF24981">
    <property type="entry name" value="Beta-prop_ATRN-LZTR1"/>
    <property type="match status" value="1"/>
</dbReference>
<protein>
    <recommendedName>
        <fullName evidence="4">Protein kinase domain-containing protein</fullName>
    </recommendedName>
</protein>
<dbReference type="InterPro" id="IPR000719">
    <property type="entry name" value="Prot_kinase_dom"/>
</dbReference>
<dbReference type="SUPFAM" id="SSF56112">
    <property type="entry name" value="Protein kinase-like (PK-like)"/>
    <property type="match status" value="1"/>
</dbReference>
<evidence type="ECO:0000256" key="1">
    <source>
        <dbReference type="ARBA" id="ARBA00022441"/>
    </source>
</evidence>
<dbReference type="SUPFAM" id="SSF117281">
    <property type="entry name" value="Kelch motif"/>
    <property type="match status" value="1"/>
</dbReference>
<proteinExistence type="predicted"/>
<feature type="transmembrane region" description="Helical" evidence="3">
    <location>
        <begin position="410"/>
        <end position="430"/>
    </location>
</feature>
<evidence type="ECO:0000313" key="5">
    <source>
        <dbReference type="EMBL" id="RHZ89590.1"/>
    </source>
</evidence>
<dbReference type="OrthoDB" id="432528at2759"/>
<keyword evidence="6" id="KW-1185">Reference proteome</keyword>
<dbReference type="Gene3D" id="2.120.10.80">
    <property type="entry name" value="Kelch-type beta propeller"/>
    <property type="match status" value="2"/>
</dbReference>
<accession>A0A397JYQ9</accession>
<keyword evidence="1" id="KW-0880">Kelch repeat</keyword>
<keyword evidence="3" id="KW-1133">Transmembrane helix</keyword>
<sequence length="1020" mass="114474">MKMKLNKLKNNNNNNFYQIFPFYIIFSYLIIVNTNVVLSLTTSPRHSHGNALVGSNLYILGGNNSNEAFYVDLSSSFDVNSPPWITLPTIGGKSERSSISTGGQDLKTIYVIGGYQYTSNYRSNIGSSNNLVYTFDTSYGSYGSWDSVTDSSLVRRSRAYSVVDSYGYIYIFGGSDSSIRMDNMSIFDSIENSVNEISFTNGPAPRPDYTATLFDNYIVYIGGVEGILTSSSSSKLVDINAILVFDTSSSTWNTFQATGPDIGSRMGHTATLGSDGKIFVYGGITLSSLNPIVYFAVLDITSLPYQWSTPELKDENNGPPDQCTLSYNTATFYNKHLFLAFGNISSSIYDTTTSSRLYVMNTENYSWVSSYPQKKSKAPLIGGILGALFALIRILIFLCWKRRQKSKAPLIGGILGALFALIGILIFIYWKRRQRQKNEKSESIENIGVVDVHANEVIESSPPTQPFNRPSSIKNLTSEEHRDDIIILSESVVYPEKNIDKYNLEDFNNSPVPPLDPSITSPYNTSDAPAISNTTDVPPPIVYNTTDAATAAAILSSTATAAAILSLARIPSSAGIPSSTVILSSKSTAIPSSTAILSSSAATAIPSLATAISKSSMIIININYHVHVYCNNIIEKFNPGKCSKCHQDNTGKIWCHPCNSKQFQNELGKWTSGDREIDSFIQQIQLNANKFQEIIEWIPFDRLENVTYLAKGGFGTVYKATWLDGFIKFGKQDVWYRNGEQSVCLKRLGNSTTKNDFLQEIKNQLKFRGKNSIAIYGTTKNPTENEYMIVMNYAKYGSLREVLNNEFKKLTWWRKSFILSSIANGLKNIHEMGLIHKDFHSVFGIIPYMAPETLSRGEYTQASDIYSFGMVMLEVLTSYPYPPFYNIPHDANLVMKICDGHKPEIKCEIPQTLKEIMEKCWNFESFNRPTAEELRFQLFKFCYNDKNGEIRKQVRKQIKAANKSNKNFIQYDPNVMHPEAIYTSRHLPFLKSKKFETHVTKQWDFVIPDIIIEENEIREN</sequence>
<dbReference type="InterPro" id="IPR011009">
    <property type="entry name" value="Kinase-like_dom_sf"/>
</dbReference>
<feature type="transmembrane region" description="Helical" evidence="3">
    <location>
        <begin position="378"/>
        <end position="398"/>
    </location>
</feature>
<dbReference type="EMBL" id="PQFF01000011">
    <property type="protein sequence ID" value="RHZ89590.1"/>
    <property type="molecule type" value="Genomic_DNA"/>
</dbReference>
<dbReference type="Pfam" id="PF07714">
    <property type="entry name" value="PK_Tyr_Ser-Thr"/>
    <property type="match status" value="2"/>
</dbReference>
<evidence type="ECO:0000256" key="3">
    <source>
        <dbReference type="SAM" id="Phobius"/>
    </source>
</evidence>
<feature type="domain" description="Protein kinase" evidence="4">
    <location>
        <begin position="703"/>
        <end position="939"/>
    </location>
</feature>
<organism evidence="5 6">
    <name type="scientific">Diversispora epigaea</name>
    <dbReference type="NCBI Taxonomy" id="1348612"/>
    <lineage>
        <taxon>Eukaryota</taxon>
        <taxon>Fungi</taxon>
        <taxon>Fungi incertae sedis</taxon>
        <taxon>Mucoromycota</taxon>
        <taxon>Glomeromycotina</taxon>
        <taxon>Glomeromycetes</taxon>
        <taxon>Diversisporales</taxon>
        <taxon>Diversisporaceae</taxon>
        <taxon>Diversispora</taxon>
    </lineage>
</organism>
<comment type="caution">
    <text evidence="5">The sequence shown here is derived from an EMBL/GenBank/DDBJ whole genome shotgun (WGS) entry which is preliminary data.</text>
</comment>
<dbReference type="Gene3D" id="1.10.510.10">
    <property type="entry name" value="Transferase(Phosphotransferase) domain 1"/>
    <property type="match status" value="2"/>
</dbReference>
<dbReference type="InterPro" id="IPR056737">
    <property type="entry name" value="Beta-prop_ATRN-MKLN-like"/>
</dbReference>
<keyword evidence="3" id="KW-0472">Membrane</keyword>
<reference evidence="5 6" key="1">
    <citation type="submission" date="2018-08" db="EMBL/GenBank/DDBJ databases">
        <title>Genome and evolution of the arbuscular mycorrhizal fungus Diversispora epigaea (formerly Glomus versiforme) and its bacterial endosymbionts.</title>
        <authorList>
            <person name="Sun X."/>
            <person name="Fei Z."/>
            <person name="Harrison M."/>
        </authorList>
    </citation>
    <scope>NUCLEOTIDE SEQUENCE [LARGE SCALE GENOMIC DNA]</scope>
    <source>
        <strain evidence="5 6">IT104</strain>
    </source>
</reference>
<dbReference type="InterPro" id="IPR051681">
    <property type="entry name" value="Ser/Thr_Kinases-Pseudokinases"/>
</dbReference>
<name>A0A397JYQ9_9GLOM</name>
<dbReference type="AlphaFoldDB" id="A0A397JYQ9"/>
<feature type="transmembrane region" description="Helical" evidence="3">
    <location>
        <begin position="20"/>
        <end position="40"/>
    </location>
</feature>
<keyword evidence="3" id="KW-0812">Transmembrane</keyword>
<evidence type="ECO:0000313" key="6">
    <source>
        <dbReference type="Proteomes" id="UP000266861"/>
    </source>
</evidence>